<feature type="binding site" evidence="7">
    <location>
        <position position="212"/>
    </location>
    <ligand>
        <name>Mg(2+)</name>
        <dbReference type="ChEBI" id="CHEBI:18420"/>
    </ligand>
</feature>
<dbReference type="PROSITE" id="PS52035">
    <property type="entry name" value="PEPTIDASE_M14"/>
    <property type="match status" value="1"/>
</dbReference>
<dbReference type="InterPro" id="IPR034593">
    <property type="entry name" value="DgoD-like"/>
</dbReference>
<reference evidence="11" key="1">
    <citation type="submission" date="2020-09" db="EMBL/GenBank/DDBJ databases">
        <title>Pelagicoccus enzymogenes sp. nov. with an EPS production, isolated from marine sediment.</title>
        <authorList>
            <person name="Feng X."/>
        </authorList>
    </citation>
    <scope>NUCLEOTIDE SEQUENCE</scope>
    <source>
        <strain evidence="11">NFK12</strain>
    </source>
</reference>
<dbReference type="GO" id="GO:0016855">
    <property type="term" value="F:racemase and epimerase activity, acting on amino acids and derivatives"/>
    <property type="evidence" value="ECO:0007669"/>
    <property type="project" value="InterPro"/>
</dbReference>
<evidence type="ECO:0000256" key="8">
    <source>
        <dbReference type="PROSITE-ProRule" id="PRU01379"/>
    </source>
</evidence>
<dbReference type="SUPFAM" id="SSF51604">
    <property type="entry name" value="Enolase C-terminal domain-like"/>
    <property type="match status" value="1"/>
</dbReference>
<feature type="domain" description="Peptidase M14" evidence="10">
    <location>
        <begin position="376"/>
        <end position="611"/>
    </location>
</feature>
<dbReference type="GO" id="GO:0008270">
    <property type="term" value="F:zinc ion binding"/>
    <property type="evidence" value="ECO:0007669"/>
    <property type="project" value="InterPro"/>
</dbReference>
<dbReference type="NCBIfam" id="NF007897">
    <property type="entry name" value="PRK10602.1"/>
    <property type="match status" value="1"/>
</dbReference>
<dbReference type="Gene3D" id="3.40.630.10">
    <property type="entry name" value="Zn peptidases"/>
    <property type="match status" value="1"/>
</dbReference>
<dbReference type="EMBL" id="JACYFG010000040">
    <property type="protein sequence ID" value="MBD5781254.1"/>
    <property type="molecule type" value="Genomic_DNA"/>
</dbReference>
<evidence type="ECO:0000256" key="7">
    <source>
        <dbReference type="PIRSR" id="PIRSR634603-3"/>
    </source>
</evidence>
<evidence type="ECO:0000256" key="5">
    <source>
        <dbReference type="PIRSR" id="PIRSR634603-1"/>
    </source>
</evidence>
<dbReference type="SUPFAM" id="SSF54826">
    <property type="entry name" value="Enolase N-terminal domain-like"/>
    <property type="match status" value="1"/>
</dbReference>
<evidence type="ECO:0000256" key="3">
    <source>
        <dbReference type="ARBA" id="ARBA00022842"/>
    </source>
</evidence>
<dbReference type="SUPFAM" id="SSF53187">
    <property type="entry name" value="Zn-dependent exopeptidases"/>
    <property type="match status" value="1"/>
</dbReference>
<dbReference type="AlphaFoldDB" id="A0A927FAD8"/>
<feature type="binding site" evidence="6">
    <location>
        <position position="316"/>
    </location>
    <ligand>
        <name>substrate</name>
    </ligand>
</feature>
<dbReference type="InterPro" id="IPR029017">
    <property type="entry name" value="Enolase-like_N"/>
</dbReference>
<feature type="binding site" evidence="7">
    <location>
        <position position="240"/>
    </location>
    <ligand>
        <name>Mg(2+)</name>
        <dbReference type="ChEBI" id="CHEBI:18420"/>
    </ligand>
</feature>
<dbReference type="PANTHER" id="PTHR48080:SF3">
    <property type="entry name" value="ENOLASE SUPERFAMILY MEMBER DDB_G0284701"/>
    <property type="match status" value="1"/>
</dbReference>
<evidence type="ECO:0000256" key="6">
    <source>
        <dbReference type="PIRSR" id="PIRSR634603-2"/>
    </source>
</evidence>
<feature type="binding site" evidence="6">
    <location>
        <position position="46"/>
    </location>
    <ligand>
        <name>substrate</name>
    </ligand>
</feature>
<dbReference type="InterPro" id="IPR036849">
    <property type="entry name" value="Enolase-like_C_sf"/>
</dbReference>
<sequence>MPLLHAIPRPRSIDLAGNLLAGRTMLTCQIHLYTLELKQAWAIASRLGPGGRGIGHRSSLLLKLSDRSGATGFGEAAPVATYGETALSVLRFLRELDWQQLSFRDLPRSLAYLGSLPAGNSAAKAAIDLALHDGAAKISRKSLAELLGLPFRHEELPPTSYSIGIGSPDEIVERALDADRFPILKLKVDARSFETSLSALRSVSPNKPVRIDANESWSSREAALDAIEKMAAFGPIEFVEQPMPRGIALEDAVWLKRHSPLPLLADESCCGKDDLDACEQSFHGINVKIAKAGGIAPAHQLATAARARGLKVQLGCMIESSLGIAAALQLASKADWIDLDGALLTRNDPIKGVVKKSGQLNFDPIVEPFGLRVSPKFDYWNEQPPLPKPIADRSRTPPAHSTYGRSVNGIPLEVHLPSSGHCEILIFAAIHGEEPETTTLLSKALRSLDKPSPTCAAVLCSNPDGTLLGTRVNANGVELNRNFPASNWQPDPVSTKWAPNHGYVTHSTGSQAASEPETRALISLVEALDPKVIISLHAPLACIEDPEYSPIGYWLSKRTGLPLFSHIGYETPGSFGSWAKERGRHVITYELPPLSVSALHHKHLDNLVELLCYGLEVYREPLVFRA</sequence>
<organism evidence="11 12">
    <name type="scientific">Pelagicoccus enzymogenes</name>
    <dbReference type="NCBI Taxonomy" id="2773457"/>
    <lineage>
        <taxon>Bacteria</taxon>
        <taxon>Pseudomonadati</taxon>
        <taxon>Verrucomicrobiota</taxon>
        <taxon>Opitutia</taxon>
        <taxon>Puniceicoccales</taxon>
        <taxon>Pelagicoccaceae</taxon>
        <taxon>Pelagicoccus</taxon>
    </lineage>
</organism>
<keyword evidence="4" id="KW-0413">Isomerase</keyword>
<feature type="active site" description="Proton acceptor; specific for (R)-substrate epimerization" evidence="5">
    <location>
        <position position="187"/>
    </location>
</feature>
<dbReference type="CDD" id="cd03319">
    <property type="entry name" value="L-Ala-DL-Glu_epimerase"/>
    <property type="match status" value="1"/>
</dbReference>
<gene>
    <name evidence="11" type="primary">mpaA</name>
    <name evidence="11" type="ORF">IEN85_17270</name>
</gene>
<evidence type="ECO:0000256" key="2">
    <source>
        <dbReference type="ARBA" id="ARBA00022723"/>
    </source>
</evidence>
<comment type="caution">
    <text evidence="11">The sequence shown here is derived from an EMBL/GenBank/DDBJ whole genome shotgun (WGS) entry which is preliminary data.</text>
</comment>
<dbReference type="InterPro" id="IPR034603">
    <property type="entry name" value="Dipeptide_epimerase"/>
</dbReference>
<dbReference type="Pfam" id="PF02746">
    <property type="entry name" value="MR_MLE_N"/>
    <property type="match status" value="1"/>
</dbReference>
<feature type="binding site" evidence="6">
    <location>
        <position position="340"/>
    </location>
    <ligand>
        <name>substrate</name>
    </ligand>
</feature>
<feature type="binding site" evidence="6">
    <location>
        <position position="162"/>
    </location>
    <ligand>
        <name>substrate</name>
    </ligand>
</feature>
<evidence type="ECO:0000256" key="1">
    <source>
        <dbReference type="ARBA" id="ARBA00008031"/>
    </source>
</evidence>
<comment type="cofactor">
    <cofactor evidence="7">
        <name>Mg(2+)</name>
        <dbReference type="ChEBI" id="CHEBI:18420"/>
    </cofactor>
    <text evidence="7">Binds 1 Mg(2+) ion per subunit.</text>
</comment>
<dbReference type="Pfam" id="PF00246">
    <property type="entry name" value="Peptidase_M14"/>
    <property type="match status" value="1"/>
</dbReference>
<dbReference type="InterPro" id="IPR013341">
    <property type="entry name" value="Mandelate_racemase_N_dom"/>
</dbReference>
<feature type="binding site" evidence="6">
    <location>
        <position position="318"/>
    </location>
    <ligand>
        <name>substrate</name>
    </ligand>
</feature>
<dbReference type="Gene3D" id="3.20.20.120">
    <property type="entry name" value="Enolase-like C-terminal domain"/>
    <property type="match status" value="1"/>
</dbReference>
<dbReference type="RefSeq" id="WP_191618353.1">
    <property type="nucleotide sequence ID" value="NZ_JACYFG010000040.1"/>
</dbReference>
<dbReference type="SFLD" id="SFLDS00001">
    <property type="entry name" value="Enolase"/>
    <property type="match status" value="1"/>
</dbReference>
<evidence type="ECO:0000256" key="9">
    <source>
        <dbReference type="SAM" id="MobiDB-lite"/>
    </source>
</evidence>
<feature type="binding site" evidence="6">
    <location>
        <position position="185"/>
    </location>
    <ligand>
        <name>substrate</name>
    </ligand>
</feature>
<dbReference type="SFLD" id="SFLDG00180">
    <property type="entry name" value="muconate_cycloisomerase"/>
    <property type="match status" value="1"/>
</dbReference>
<feature type="binding site" evidence="6">
    <location>
        <position position="338"/>
    </location>
    <ligand>
        <name>substrate</name>
    </ligand>
</feature>
<dbReference type="GO" id="GO:0006508">
    <property type="term" value="P:proteolysis"/>
    <property type="evidence" value="ECO:0007669"/>
    <property type="project" value="InterPro"/>
</dbReference>
<keyword evidence="2 7" id="KW-0479">Metal-binding</keyword>
<evidence type="ECO:0000313" key="11">
    <source>
        <dbReference type="EMBL" id="MBD5781254.1"/>
    </source>
</evidence>
<feature type="active site" description="Proton donor/acceptor" evidence="8">
    <location>
        <position position="590"/>
    </location>
</feature>
<name>A0A927FAD8_9BACT</name>
<keyword evidence="12" id="KW-1185">Reference proteome</keyword>
<dbReference type="Proteomes" id="UP000622317">
    <property type="component" value="Unassembled WGS sequence"/>
</dbReference>
<accession>A0A927FAD8</accession>
<evidence type="ECO:0000256" key="4">
    <source>
        <dbReference type="ARBA" id="ARBA00023235"/>
    </source>
</evidence>
<evidence type="ECO:0000259" key="10">
    <source>
        <dbReference type="PROSITE" id="PS52035"/>
    </source>
</evidence>
<evidence type="ECO:0000313" key="12">
    <source>
        <dbReference type="Proteomes" id="UP000622317"/>
    </source>
</evidence>
<feature type="binding site" evidence="7">
    <location>
        <position position="266"/>
    </location>
    <ligand>
        <name>Mg(2+)</name>
        <dbReference type="ChEBI" id="CHEBI:18420"/>
    </ligand>
</feature>
<keyword evidence="3 7" id="KW-0460">Magnesium</keyword>
<comment type="similarity">
    <text evidence="8">Belongs to the peptidase M14 family.</text>
</comment>
<dbReference type="PANTHER" id="PTHR48080">
    <property type="entry name" value="D-GALACTONATE DEHYDRATASE-RELATED"/>
    <property type="match status" value="1"/>
</dbReference>
<dbReference type="InterPro" id="IPR013342">
    <property type="entry name" value="Mandelate_racemase_C"/>
</dbReference>
<proteinExistence type="inferred from homology"/>
<dbReference type="InterPro" id="IPR029065">
    <property type="entry name" value="Enolase_C-like"/>
</dbReference>
<dbReference type="InterPro" id="IPR000834">
    <property type="entry name" value="Peptidase_M14"/>
</dbReference>
<feature type="region of interest" description="Disordered" evidence="9">
    <location>
        <begin position="385"/>
        <end position="404"/>
    </location>
</feature>
<comment type="similarity">
    <text evidence="1">Belongs to the mandelate racemase/muconate lactonizing enzyme family.</text>
</comment>
<dbReference type="SMART" id="SM00922">
    <property type="entry name" value="MR_MLE"/>
    <property type="match status" value="1"/>
</dbReference>
<protein>
    <submittedName>
        <fullName evidence="11">Murein tripeptide amidase MpaA</fullName>
    </submittedName>
</protein>
<dbReference type="Pfam" id="PF13378">
    <property type="entry name" value="MR_MLE_C"/>
    <property type="match status" value="1"/>
</dbReference>
<feature type="active site" description="Proton acceptor; specific for (S)-substrate epimerization" evidence="5">
    <location>
        <position position="288"/>
    </location>
</feature>
<dbReference type="Gene3D" id="3.30.390.10">
    <property type="entry name" value="Enolase-like, N-terminal domain"/>
    <property type="match status" value="1"/>
</dbReference>
<dbReference type="GO" id="GO:0004181">
    <property type="term" value="F:metallocarboxypeptidase activity"/>
    <property type="evidence" value="ECO:0007669"/>
    <property type="project" value="InterPro"/>
</dbReference>